<accession>A0A4R0II03</accession>
<organism evidence="3 4">
    <name type="scientific">Kribbella speibonae</name>
    <dbReference type="NCBI Taxonomy" id="1572660"/>
    <lineage>
        <taxon>Bacteria</taxon>
        <taxon>Bacillati</taxon>
        <taxon>Actinomycetota</taxon>
        <taxon>Actinomycetes</taxon>
        <taxon>Propionibacteriales</taxon>
        <taxon>Kribbellaceae</taxon>
        <taxon>Kribbella</taxon>
    </lineage>
</organism>
<feature type="region of interest" description="Disordered" evidence="1">
    <location>
        <begin position="31"/>
        <end position="220"/>
    </location>
</feature>
<name>A0A4R0II03_9ACTN</name>
<comment type="caution">
    <text evidence="3">The sequence shown here is derived from an EMBL/GenBank/DDBJ whole genome shotgun (WGS) entry which is preliminary data.</text>
</comment>
<dbReference type="InterPro" id="IPR029044">
    <property type="entry name" value="Nucleotide-diphossugar_trans"/>
</dbReference>
<feature type="compositionally biased region" description="Basic residues" evidence="1">
    <location>
        <begin position="68"/>
        <end position="81"/>
    </location>
</feature>
<dbReference type="InterPro" id="IPR001173">
    <property type="entry name" value="Glyco_trans_2-like"/>
</dbReference>
<dbReference type="GO" id="GO:0016758">
    <property type="term" value="F:hexosyltransferase activity"/>
    <property type="evidence" value="ECO:0007669"/>
    <property type="project" value="UniProtKB-ARBA"/>
</dbReference>
<feature type="compositionally biased region" description="Basic and acidic residues" evidence="1">
    <location>
        <begin position="177"/>
        <end position="197"/>
    </location>
</feature>
<evidence type="ECO:0000259" key="2">
    <source>
        <dbReference type="Pfam" id="PF00535"/>
    </source>
</evidence>
<dbReference type="Gene3D" id="3.90.550.10">
    <property type="entry name" value="Spore Coat Polysaccharide Biosynthesis Protein SpsA, Chain A"/>
    <property type="match status" value="1"/>
</dbReference>
<feature type="compositionally biased region" description="Basic and acidic residues" evidence="1">
    <location>
        <begin position="43"/>
        <end position="52"/>
    </location>
</feature>
<evidence type="ECO:0000313" key="4">
    <source>
        <dbReference type="Proteomes" id="UP000294225"/>
    </source>
</evidence>
<evidence type="ECO:0000256" key="1">
    <source>
        <dbReference type="SAM" id="MobiDB-lite"/>
    </source>
</evidence>
<dbReference type="AlphaFoldDB" id="A0A4R0II03"/>
<dbReference type="PANTHER" id="PTHR22916">
    <property type="entry name" value="GLYCOSYLTRANSFERASE"/>
    <property type="match status" value="1"/>
</dbReference>
<dbReference type="EMBL" id="SJKC01000006">
    <property type="protein sequence ID" value="TCC31790.1"/>
    <property type="molecule type" value="Genomic_DNA"/>
</dbReference>
<feature type="compositionally biased region" description="Basic residues" evidence="1">
    <location>
        <begin position="120"/>
        <end position="132"/>
    </location>
</feature>
<dbReference type="SUPFAM" id="SSF53448">
    <property type="entry name" value="Nucleotide-diphospho-sugar transferases"/>
    <property type="match status" value="1"/>
</dbReference>
<evidence type="ECO:0000313" key="3">
    <source>
        <dbReference type="EMBL" id="TCC31790.1"/>
    </source>
</evidence>
<dbReference type="PANTHER" id="PTHR22916:SF3">
    <property type="entry name" value="UDP-GLCNAC:BETAGAL BETA-1,3-N-ACETYLGLUCOSAMINYLTRANSFERASE-LIKE PROTEIN 1"/>
    <property type="match status" value="1"/>
</dbReference>
<protein>
    <submittedName>
        <fullName evidence="3">Glycosyltransferase</fullName>
    </submittedName>
</protein>
<reference evidence="3 4" key="1">
    <citation type="submission" date="2019-02" db="EMBL/GenBank/DDBJ databases">
        <title>Kribbella capetownensis sp. nov. and Kribbella speibonae sp. nov., isolated from soil.</title>
        <authorList>
            <person name="Curtis S.M."/>
            <person name="Norton I."/>
            <person name="Everest G.J."/>
            <person name="Meyers P.R."/>
        </authorList>
    </citation>
    <scope>NUCLEOTIDE SEQUENCE [LARGE SCALE GENOMIC DNA]</scope>
    <source>
        <strain evidence="3 4">YM55</strain>
    </source>
</reference>
<gene>
    <name evidence="3" type="ORF">E0H92_35235</name>
</gene>
<dbReference type="Pfam" id="PF00535">
    <property type="entry name" value="Glycos_transf_2"/>
    <property type="match status" value="1"/>
</dbReference>
<sequence length="932" mass="103895">MGDNLSRDRPMGRRDLRRRLLRIRRLRLGSRGLGREGGPTGRRLGEVPRPPDRPAPPPPLATVDAGRRPHLRLARHVRRRGPRTDPGHVTRLPPRHHRTSCPRQRPGRCTGRRTGNNHNQGRRPHRPSRSRRGQAGAVRTEGPCLRPGTHPRLPQQGDEDPREPHTRTPRPAPAADHCPRADPRIPHVRRLPGDLPRRPGPQAEGGRPQTHPPDPEAMTTPRLSVVVPFYNVGAYIEDCLDSIARQTFGDFEAILVDDGSPDDSAVIAKEFCLRDPRFRIVEQQNAGLGPARNTGVEHASGEYVTFVDSDDLVTRHGFGMLIRSLDQTGSDFAAGNARRFNNSYGVRPSWLHAQAFTADRPATHISETPQLVLDRMVWNKVYRRSFWDEYGYRFPAIRYEDYPVTLKAHLDAVTVDTVAAPVYFWRERESGDSITQQKFQLANIRDRVVSAGLVLDEIEDALPTIRHRVHAHFRQIDLHAILSAFGTVPPEEEQHLVELTTELLDRLDEAVLANSPRLAQLQFAALRAGDLELLHKVALDPDAAQHHLQLTNDDLTMATSVREVNWIDGELSIRGTAEIRHLQSKPSNLRIGLVIAGKNYRLPVRRCPATDLRGEESLVGFEVRVSRELLAKCTAGPSHFDVRLRVGGIRRRDLLRGQKAGSPGWPPGSWIDGTNWIQPGPGKDGAFAVRRLTDPCRLTSVEQTPDALVLHGRSTFDEPSLFVSRPLAGGEEAVPLTVHGRDFTAWLPIGPILAEINPDDPFSQRTTRAFRVRGPEGQEQVLLWTAGDRLVSHAENGRAVMLTRSTGGYVNLHESPIRMTATAAVAAGNMLVVRGPDWGDVDFSWRRYLPDSDDHVDVACRRTVSDDGWAAVVEMAALEPAEWILFATAPDGTSHAVQCEPFLSTRLPLTTRRAHHTFTIRPLAGTLHLEVT</sequence>
<proteinExistence type="predicted"/>
<dbReference type="Proteomes" id="UP000294225">
    <property type="component" value="Unassembled WGS sequence"/>
</dbReference>
<feature type="compositionally biased region" description="Gly residues" evidence="1">
    <location>
        <begin position="31"/>
        <end position="40"/>
    </location>
</feature>
<feature type="domain" description="Glycosyltransferase 2-like" evidence="2">
    <location>
        <begin position="224"/>
        <end position="387"/>
    </location>
</feature>
<keyword evidence="3" id="KW-0808">Transferase</keyword>
<dbReference type="CDD" id="cd00761">
    <property type="entry name" value="Glyco_tranf_GTA_type"/>
    <property type="match status" value="1"/>
</dbReference>